<sequence length="624" mass="70462">MDFLRRRLSQGGSSDEEQRSSSSSISEGTSRFFSSVVAKKNGLLNNISSKIENVGARLTKSSSSSYDSSSGENSPTFLPTPPREKSKDLLFPEQDNYDTKSVTSIASTINPSVQIQYGRDRHDSSSGYSDSSGNADNHSLSNINMSFEEPLYSPTSKIPGETTEPRYDHQFIEKSANERNEKDNIQSNNGNNHQVVADVHVDQSNFIERQKVSPGHIKSPSSASVSSPDSGKSTPSENSRKNAPRQRAPKFTTTKRRSSTVDEMLFDDYVSPPEEVEQNDEAADQVGALVEPDSKSANRRSLIPLGDLMSFDDDQESEKDMLNNKQKIQPTNRDNTTHTEDVTNHRVSLDQSTCSVDSSDWGGYDQQTSVESSENDFGGYQVRHRTGSMGSENSWSSSYSIESQPDDITLECMSFMKQFVEKIFNISHSIAQTEKAKFGELCQFAPGRLWFARYVNSQRVHNKNVSEQIFFQLVQYFAVVLFECNEAEDFSPAKSLMNMCFTFFYESHHGNVSGRNFLYSFLREQPIWQSLRFWNAAFFDAVQCERARQPMCTSQGTDQAQTDDQEFQENITFGQLGTFTCNMRSFGLNKDLCLEFLRKQSTIANLKEEQVQMLRENVEKLRET</sequence>
<feature type="region of interest" description="Disordered" evidence="1">
    <location>
        <begin position="1"/>
        <end position="29"/>
    </location>
</feature>
<dbReference type="AlphaFoldDB" id="A0A210PNI1"/>
<dbReference type="OrthoDB" id="6268344at2759"/>
<dbReference type="Proteomes" id="UP000242188">
    <property type="component" value="Unassembled WGS sequence"/>
</dbReference>
<dbReference type="EMBL" id="NEDP02005575">
    <property type="protein sequence ID" value="OWF38028.1"/>
    <property type="molecule type" value="Genomic_DNA"/>
</dbReference>
<feature type="region of interest" description="Disordered" evidence="1">
    <location>
        <begin position="49"/>
        <end position="197"/>
    </location>
</feature>
<dbReference type="InterPro" id="IPR039872">
    <property type="entry name" value="KIAA0513"/>
</dbReference>
<feature type="compositionally biased region" description="Polar residues" evidence="1">
    <location>
        <begin position="134"/>
        <end position="145"/>
    </location>
</feature>
<evidence type="ECO:0000313" key="3">
    <source>
        <dbReference type="EMBL" id="OWF38028.1"/>
    </source>
</evidence>
<proteinExistence type="predicted"/>
<feature type="compositionally biased region" description="Basic and acidic residues" evidence="1">
    <location>
        <begin position="163"/>
        <end position="184"/>
    </location>
</feature>
<keyword evidence="4" id="KW-1185">Reference proteome</keyword>
<comment type="caution">
    <text evidence="3">The sequence shown here is derived from an EMBL/GenBank/DDBJ whole genome shotgun (WGS) entry which is preliminary data.</text>
</comment>
<protein>
    <recommendedName>
        <fullName evidence="2">SBF1/SBF2 domain-containing protein</fullName>
    </recommendedName>
</protein>
<name>A0A210PNI1_MIZYE</name>
<feature type="compositionally biased region" description="Low complexity" evidence="1">
    <location>
        <begin position="61"/>
        <end position="70"/>
    </location>
</feature>
<evidence type="ECO:0000256" key="1">
    <source>
        <dbReference type="SAM" id="MobiDB-lite"/>
    </source>
</evidence>
<gene>
    <name evidence="3" type="ORF">KP79_PYT14346</name>
</gene>
<dbReference type="Pfam" id="PF12335">
    <property type="entry name" value="SBF2"/>
    <property type="match status" value="1"/>
</dbReference>
<dbReference type="InterPro" id="IPR022096">
    <property type="entry name" value="SBF1/SBF2"/>
</dbReference>
<feature type="compositionally biased region" description="Polar residues" evidence="1">
    <location>
        <begin position="185"/>
        <end position="194"/>
    </location>
</feature>
<feature type="region of interest" description="Disordered" evidence="1">
    <location>
        <begin position="211"/>
        <end position="262"/>
    </location>
</feature>
<accession>A0A210PNI1</accession>
<organism evidence="3 4">
    <name type="scientific">Mizuhopecten yessoensis</name>
    <name type="common">Japanese scallop</name>
    <name type="synonym">Patinopecten yessoensis</name>
    <dbReference type="NCBI Taxonomy" id="6573"/>
    <lineage>
        <taxon>Eukaryota</taxon>
        <taxon>Metazoa</taxon>
        <taxon>Spiralia</taxon>
        <taxon>Lophotrochozoa</taxon>
        <taxon>Mollusca</taxon>
        <taxon>Bivalvia</taxon>
        <taxon>Autobranchia</taxon>
        <taxon>Pteriomorphia</taxon>
        <taxon>Pectinida</taxon>
        <taxon>Pectinoidea</taxon>
        <taxon>Pectinidae</taxon>
        <taxon>Mizuhopecten</taxon>
    </lineage>
</organism>
<reference evidence="3 4" key="1">
    <citation type="journal article" date="2017" name="Nat. Ecol. Evol.">
        <title>Scallop genome provides insights into evolution of bilaterian karyotype and development.</title>
        <authorList>
            <person name="Wang S."/>
            <person name="Zhang J."/>
            <person name="Jiao W."/>
            <person name="Li J."/>
            <person name="Xun X."/>
            <person name="Sun Y."/>
            <person name="Guo X."/>
            <person name="Huan P."/>
            <person name="Dong B."/>
            <person name="Zhang L."/>
            <person name="Hu X."/>
            <person name="Sun X."/>
            <person name="Wang J."/>
            <person name="Zhao C."/>
            <person name="Wang Y."/>
            <person name="Wang D."/>
            <person name="Huang X."/>
            <person name="Wang R."/>
            <person name="Lv J."/>
            <person name="Li Y."/>
            <person name="Zhang Z."/>
            <person name="Liu B."/>
            <person name="Lu W."/>
            <person name="Hui Y."/>
            <person name="Liang J."/>
            <person name="Zhou Z."/>
            <person name="Hou R."/>
            <person name="Li X."/>
            <person name="Liu Y."/>
            <person name="Li H."/>
            <person name="Ning X."/>
            <person name="Lin Y."/>
            <person name="Zhao L."/>
            <person name="Xing Q."/>
            <person name="Dou J."/>
            <person name="Li Y."/>
            <person name="Mao J."/>
            <person name="Guo H."/>
            <person name="Dou H."/>
            <person name="Li T."/>
            <person name="Mu C."/>
            <person name="Jiang W."/>
            <person name="Fu Q."/>
            <person name="Fu X."/>
            <person name="Miao Y."/>
            <person name="Liu J."/>
            <person name="Yu Q."/>
            <person name="Li R."/>
            <person name="Liao H."/>
            <person name="Li X."/>
            <person name="Kong Y."/>
            <person name="Jiang Z."/>
            <person name="Chourrout D."/>
            <person name="Li R."/>
            <person name="Bao Z."/>
        </authorList>
    </citation>
    <scope>NUCLEOTIDE SEQUENCE [LARGE SCALE GENOMIC DNA]</scope>
    <source>
        <strain evidence="3 4">PY_sf001</strain>
    </source>
</reference>
<feature type="compositionally biased region" description="Low complexity" evidence="1">
    <location>
        <begin position="20"/>
        <end position="29"/>
    </location>
</feature>
<feature type="compositionally biased region" description="Polar residues" evidence="1">
    <location>
        <begin position="99"/>
        <end position="115"/>
    </location>
</feature>
<feature type="compositionally biased region" description="Low complexity" evidence="1">
    <location>
        <begin position="219"/>
        <end position="233"/>
    </location>
</feature>
<feature type="domain" description="SBF1/SBF2" evidence="2">
    <location>
        <begin position="417"/>
        <end position="572"/>
    </location>
</feature>
<feature type="region of interest" description="Disordered" evidence="1">
    <location>
        <begin position="358"/>
        <end position="377"/>
    </location>
</feature>
<feature type="compositionally biased region" description="Basic residues" evidence="1">
    <location>
        <begin position="242"/>
        <end position="258"/>
    </location>
</feature>
<evidence type="ECO:0000259" key="2">
    <source>
        <dbReference type="Pfam" id="PF12335"/>
    </source>
</evidence>
<dbReference type="STRING" id="6573.A0A210PNI1"/>
<evidence type="ECO:0000313" key="4">
    <source>
        <dbReference type="Proteomes" id="UP000242188"/>
    </source>
</evidence>
<dbReference type="PANTHER" id="PTHR13663:SF2">
    <property type="entry name" value="SIMILAR TO RIKEN CDNA 6430548M08"/>
    <property type="match status" value="1"/>
</dbReference>
<dbReference type="PANTHER" id="PTHR13663">
    <property type="entry name" value="SIMILAR TO RIKEN CDNA 6430548M08"/>
    <property type="match status" value="1"/>
</dbReference>